<dbReference type="PANTHER" id="PTHR40078:SF1">
    <property type="entry name" value="INTEGRAL MEMBRANE PROTEIN"/>
    <property type="match status" value="1"/>
</dbReference>
<dbReference type="InterPro" id="IPR038750">
    <property type="entry name" value="YczE/YyaS-like"/>
</dbReference>
<feature type="transmembrane region" description="Helical" evidence="1">
    <location>
        <begin position="84"/>
        <end position="105"/>
    </location>
</feature>
<dbReference type="AlphaFoldDB" id="A0A7X5HV08"/>
<keyword evidence="1" id="KW-0812">Transmembrane</keyword>
<dbReference type="EMBL" id="JAAEEH010000008">
    <property type="protein sequence ID" value="NDL66956.1"/>
    <property type="molecule type" value="Genomic_DNA"/>
</dbReference>
<dbReference type="RefSeq" id="WP_162369685.1">
    <property type="nucleotide sequence ID" value="NZ_JAAEEH010000008.1"/>
</dbReference>
<evidence type="ECO:0000313" key="3">
    <source>
        <dbReference type="Proteomes" id="UP000461585"/>
    </source>
</evidence>
<feature type="transmembrane region" description="Helical" evidence="1">
    <location>
        <begin position="12"/>
        <end position="32"/>
    </location>
</feature>
<sequence>MKESIKDRKGNPWARMGLYLAGLTLLALGVVMNTKTNLGVSAINSVPYALSVLTGKSLGLTTIFVFSAYVGVQFLIRKEEKVPWLLLQVPFTLLFGQIVNLFNGLLQLEARSLGAGLLLLGVAIPVSALGIYLTIQAGIVPLSPDSLTDMLAKRQGKSFGFVKNIFDILSILLAVALSLAFAGGIIGIGWGTLASALLIGRVIVLFEKALQGHVAKLLYS</sequence>
<dbReference type="Pfam" id="PF19700">
    <property type="entry name" value="DUF6198"/>
    <property type="match status" value="1"/>
</dbReference>
<dbReference type="Proteomes" id="UP000461585">
    <property type="component" value="Unassembled WGS sequence"/>
</dbReference>
<feature type="transmembrane region" description="Helical" evidence="1">
    <location>
        <begin position="161"/>
        <end position="182"/>
    </location>
</feature>
<protein>
    <recommendedName>
        <fullName evidence="4">Membrane protein YczE</fullName>
    </recommendedName>
</protein>
<keyword evidence="1" id="KW-1133">Transmembrane helix</keyword>
<keyword evidence="1" id="KW-0472">Membrane</keyword>
<evidence type="ECO:0000313" key="2">
    <source>
        <dbReference type="EMBL" id="NDL66956.1"/>
    </source>
</evidence>
<comment type="caution">
    <text evidence="2">The sequence shown here is derived from an EMBL/GenBank/DDBJ whole genome shotgun (WGS) entry which is preliminary data.</text>
</comment>
<gene>
    <name evidence="2" type="ORF">GXN74_04235</name>
</gene>
<proteinExistence type="predicted"/>
<name>A0A7X5HV08_9FIRM</name>
<feature type="transmembrane region" description="Helical" evidence="1">
    <location>
        <begin position="52"/>
        <end position="72"/>
    </location>
</feature>
<evidence type="ECO:0000256" key="1">
    <source>
        <dbReference type="SAM" id="Phobius"/>
    </source>
</evidence>
<dbReference type="PANTHER" id="PTHR40078">
    <property type="entry name" value="INTEGRAL MEMBRANE PROTEIN-RELATED"/>
    <property type="match status" value="1"/>
</dbReference>
<reference evidence="2 3" key="1">
    <citation type="submission" date="2020-01" db="EMBL/GenBank/DDBJ databases">
        <title>Anaeroalcalibacter tamaniensis gen. nov., sp. nov., moderately halophilic strictly anaerobic fermenter bacterium from mud volcano of Taman peninsula.</title>
        <authorList>
            <person name="Frolova A."/>
            <person name="Merkel A.Y."/>
            <person name="Slobodkin A.I."/>
        </authorList>
    </citation>
    <scope>NUCLEOTIDE SEQUENCE [LARGE SCALE GENOMIC DNA]</scope>
    <source>
        <strain evidence="2 3">F-3ap</strain>
    </source>
</reference>
<accession>A0A7X5HV08</accession>
<keyword evidence="3" id="KW-1185">Reference proteome</keyword>
<evidence type="ECO:0008006" key="4">
    <source>
        <dbReference type="Google" id="ProtNLM"/>
    </source>
</evidence>
<feature type="transmembrane region" description="Helical" evidence="1">
    <location>
        <begin position="117"/>
        <end position="140"/>
    </location>
</feature>
<organism evidence="2 3">
    <name type="scientific">Anaerotalea alkaliphila</name>
    <dbReference type="NCBI Taxonomy" id="2662126"/>
    <lineage>
        <taxon>Bacteria</taxon>
        <taxon>Bacillati</taxon>
        <taxon>Bacillota</taxon>
        <taxon>Clostridia</taxon>
        <taxon>Eubacteriales</taxon>
        <taxon>Anaerotalea</taxon>
    </lineage>
</organism>